<comment type="caution">
    <text evidence="1">The sequence shown here is derived from an EMBL/GenBank/DDBJ whole genome shotgun (WGS) entry which is preliminary data.</text>
</comment>
<dbReference type="EMBL" id="JABXWD010000067">
    <property type="protein sequence ID" value="MBV6341042.1"/>
    <property type="molecule type" value="Genomic_DNA"/>
</dbReference>
<reference evidence="1 2" key="1">
    <citation type="journal article" date="2020" name="J Geophys Res Biogeosci">
        <title>Magnetotaxis as an Adaptation to Enable Bacterial Shuttling of Microbial Sulfur and Sulfur Cycling Across Aquatic Oxic#Anoxic Interfaces.</title>
        <authorList>
            <person name="Li J."/>
            <person name="Liu P."/>
            <person name="Wang J."/>
            <person name="Roberts A.P."/>
            <person name="Pan Y."/>
        </authorList>
    </citation>
    <scope>NUCLEOTIDE SEQUENCE [LARGE SCALE GENOMIC DNA]</scope>
    <source>
        <strain evidence="1 2">MYR-1_YQ</strain>
    </source>
</reference>
<proteinExistence type="predicted"/>
<dbReference type="RefSeq" id="WP_218251655.1">
    <property type="nucleotide sequence ID" value="NZ_JABXWD010000067.1"/>
</dbReference>
<protein>
    <recommendedName>
        <fullName evidence="3">Secreted protein</fullName>
    </recommendedName>
</protein>
<gene>
    <name evidence="1" type="ORF">HWQ67_05545</name>
</gene>
<keyword evidence="2" id="KW-1185">Reference proteome</keyword>
<evidence type="ECO:0000313" key="2">
    <source>
        <dbReference type="Proteomes" id="UP001196980"/>
    </source>
</evidence>
<evidence type="ECO:0008006" key="3">
    <source>
        <dbReference type="Google" id="ProtNLM"/>
    </source>
</evidence>
<accession>A0ABS6RWN0</accession>
<organism evidence="1 2">
    <name type="scientific">Candidatus Magnetobacterium casense</name>
    <dbReference type="NCBI Taxonomy" id="1455061"/>
    <lineage>
        <taxon>Bacteria</taxon>
        <taxon>Pseudomonadati</taxon>
        <taxon>Nitrospirota</taxon>
        <taxon>Thermodesulfovibrionia</taxon>
        <taxon>Thermodesulfovibrionales</taxon>
        <taxon>Candidatus Magnetobacteriaceae</taxon>
        <taxon>Candidatus Magnetobacterium</taxon>
    </lineage>
</organism>
<evidence type="ECO:0000313" key="1">
    <source>
        <dbReference type="EMBL" id="MBV6341042.1"/>
    </source>
</evidence>
<sequence>MKKETVETIQIVTFLVVLVTFFLVLLTSMASEEVAKAKQKVYNRIERGEDWR</sequence>
<name>A0ABS6RWN0_9BACT</name>
<dbReference type="Proteomes" id="UP001196980">
    <property type="component" value="Unassembled WGS sequence"/>
</dbReference>